<proteinExistence type="predicted"/>
<dbReference type="Proteomes" id="UP000186583">
    <property type="component" value="Unassembled WGS sequence"/>
</dbReference>
<keyword evidence="2" id="KW-1185">Reference proteome</keyword>
<reference evidence="1 2" key="1">
    <citation type="submission" date="2016-11" db="EMBL/GenBank/DDBJ databases">
        <title>Draft Genome Assembly of Colletotrichum chlorophyti a pathogen of herbaceous plants.</title>
        <authorList>
            <person name="Gan P."/>
            <person name="Narusaka M."/>
            <person name="Tsushima A."/>
            <person name="Narusaka Y."/>
            <person name="Takano Y."/>
            <person name="Shirasu K."/>
        </authorList>
    </citation>
    <scope>NUCLEOTIDE SEQUENCE [LARGE SCALE GENOMIC DNA]</scope>
    <source>
        <strain evidence="1 2">NTL11</strain>
    </source>
</reference>
<comment type="caution">
    <text evidence="1">The sequence shown here is derived from an EMBL/GenBank/DDBJ whole genome shotgun (WGS) entry which is preliminary data.</text>
</comment>
<organism evidence="1 2">
    <name type="scientific">Colletotrichum chlorophyti</name>
    <dbReference type="NCBI Taxonomy" id="708187"/>
    <lineage>
        <taxon>Eukaryota</taxon>
        <taxon>Fungi</taxon>
        <taxon>Dikarya</taxon>
        <taxon>Ascomycota</taxon>
        <taxon>Pezizomycotina</taxon>
        <taxon>Sordariomycetes</taxon>
        <taxon>Hypocreomycetidae</taxon>
        <taxon>Glomerellales</taxon>
        <taxon>Glomerellaceae</taxon>
        <taxon>Colletotrichum</taxon>
    </lineage>
</organism>
<sequence length="74" mass="8084">MGCVVCEYFNDETRSAEMMRSNSVSQMQSLSNDIYISIASLFGSAISQEDANVTSVGSWAVQRLRGIQASEGIR</sequence>
<name>A0A1Q8RBI1_9PEZI</name>
<evidence type="ECO:0000313" key="1">
    <source>
        <dbReference type="EMBL" id="OLN81718.1"/>
    </source>
</evidence>
<evidence type="ECO:0000313" key="2">
    <source>
        <dbReference type="Proteomes" id="UP000186583"/>
    </source>
</evidence>
<accession>A0A1Q8RBI1</accession>
<dbReference type="OrthoDB" id="4220372at2759"/>
<dbReference type="EMBL" id="MPGH01000242">
    <property type="protein sequence ID" value="OLN81718.1"/>
    <property type="molecule type" value="Genomic_DNA"/>
</dbReference>
<dbReference type="AlphaFoldDB" id="A0A1Q8RBI1"/>
<gene>
    <name evidence="1" type="ORF">CCHL11_06912</name>
</gene>
<protein>
    <submittedName>
        <fullName evidence="1">Uncharacterized protein</fullName>
    </submittedName>
</protein>